<feature type="transmembrane region" description="Helical" evidence="1">
    <location>
        <begin position="7"/>
        <end position="28"/>
    </location>
</feature>
<dbReference type="Proteomes" id="UP001059596">
    <property type="component" value="Chromosome 3R"/>
</dbReference>
<keyword evidence="1" id="KW-0812">Transmembrane</keyword>
<organism evidence="2 3">
    <name type="scientific">Drosophila gunungcola</name>
    <name type="common">fruit fly</name>
    <dbReference type="NCBI Taxonomy" id="103775"/>
    <lineage>
        <taxon>Eukaryota</taxon>
        <taxon>Metazoa</taxon>
        <taxon>Ecdysozoa</taxon>
        <taxon>Arthropoda</taxon>
        <taxon>Hexapoda</taxon>
        <taxon>Insecta</taxon>
        <taxon>Pterygota</taxon>
        <taxon>Neoptera</taxon>
        <taxon>Endopterygota</taxon>
        <taxon>Diptera</taxon>
        <taxon>Brachycera</taxon>
        <taxon>Muscomorpha</taxon>
        <taxon>Ephydroidea</taxon>
        <taxon>Drosophilidae</taxon>
        <taxon>Drosophila</taxon>
        <taxon>Sophophora</taxon>
    </lineage>
</organism>
<accession>A0A9P9YYL4</accession>
<evidence type="ECO:0000313" key="3">
    <source>
        <dbReference type="Proteomes" id="UP001059596"/>
    </source>
</evidence>
<gene>
    <name evidence="2" type="ORF">M5D96_001418</name>
</gene>
<sequence>MKNAEKTWLFYMVRGWLGVFRVVCALLINYDTSNGIYQGTNYKLNIQNTHIQRTRRIHIVLFFNQ</sequence>
<dbReference type="AlphaFoldDB" id="A0A9P9YYL4"/>
<dbReference type="EMBL" id="JAMKOV010000001">
    <property type="protein sequence ID" value="KAI8045238.1"/>
    <property type="molecule type" value="Genomic_DNA"/>
</dbReference>
<keyword evidence="1" id="KW-1133">Transmembrane helix</keyword>
<keyword evidence="1" id="KW-0472">Membrane</keyword>
<comment type="caution">
    <text evidence="2">The sequence shown here is derived from an EMBL/GenBank/DDBJ whole genome shotgun (WGS) entry which is preliminary data.</text>
</comment>
<name>A0A9P9YYL4_9MUSC</name>
<evidence type="ECO:0000313" key="2">
    <source>
        <dbReference type="EMBL" id="KAI8045238.1"/>
    </source>
</evidence>
<reference evidence="2" key="1">
    <citation type="journal article" date="2023" name="Genome Biol. Evol.">
        <title>Long-read-based Genome Assembly of Drosophila gunungcola Reveals Fewer Chemosensory Genes in Flower-breeding Species.</title>
        <authorList>
            <person name="Negi A."/>
            <person name="Liao B.Y."/>
            <person name="Yeh S.D."/>
        </authorList>
    </citation>
    <scope>NUCLEOTIDE SEQUENCE</scope>
    <source>
        <strain evidence="2">Sukarami</strain>
    </source>
</reference>
<evidence type="ECO:0000256" key="1">
    <source>
        <dbReference type="SAM" id="Phobius"/>
    </source>
</evidence>
<proteinExistence type="predicted"/>
<protein>
    <submittedName>
        <fullName evidence="2">Uncharacterized protein</fullName>
    </submittedName>
</protein>
<keyword evidence="3" id="KW-1185">Reference proteome</keyword>